<protein>
    <submittedName>
        <fullName evidence="1">Uncharacterized protein</fullName>
    </submittedName>
</protein>
<proteinExistence type="predicted"/>
<sequence length="116" mass="13204">MRPRPSRTALGRLIIETTCRSIMTRQPGSHDTMIQHLASFDQLELLVVRVGKRVNEPPPGADLIMPQGIQEKALRVMLVRDTLVSRLSEEWTLAIRIARAGNSWLPVRSRREALRN</sequence>
<reference evidence="1 2" key="1">
    <citation type="submission" date="2018-08" db="EMBL/GenBank/DDBJ databases">
        <title>Recombination of ecologically and evolutionarily significant loci maintains genetic cohesion in the Pseudomonas syringae species complex.</title>
        <authorList>
            <person name="Dillon M."/>
            <person name="Thakur S."/>
            <person name="Almeida R.N.D."/>
            <person name="Weir B.S."/>
            <person name="Guttman D.S."/>
        </authorList>
    </citation>
    <scope>NUCLEOTIDE SEQUENCE [LARGE SCALE GENOMIC DNA]</scope>
    <source>
        <strain evidence="1 2">88_10</strain>
    </source>
</reference>
<dbReference type="EMBL" id="RBNL01003160">
    <property type="protein sequence ID" value="RML57109.1"/>
    <property type="molecule type" value="Genomic_DNA"/>
</dbReference>
<evidence type="ECO:0000313" key="1">
    <source>
        <dbReference type="EMBL" id="RML57109.1"/>
    </source>
</evidence>
<gene>
    <name evidence="1" type="ORF">APX70_03561</name>
</gene>
<dbReference type="AlphaFoldDB" id="A0A3M2X007"/>
<comment type="caution">
    <text evidence="1">The sequence shown here is derived from an EMBL/GenBank/DDBJ whole genome shotgun (WGS) entry which is preliminary data.</text>
</comment>
<evidence type="ECO:0000313" key="2">
    <source>
        <dbReference type="Proteomes" id="UP000282378"/>
    </source>
</evidence>
<organism evidence="1 2">
    <name type="scientific">Pseudomonas syringae pv. maculicola</name>
    <dbReference type="NCBI Taxonomy" id="59511"/>
    <lineage>
        <taxon>Bacteria</taxon>
        <taxon>Pseudomonadati</taxon>
        <taxon>Pseudomonadota</taxon>
        <taxon>Gammaproteobacteria</taxon>
        <taxon>Pseudomonadales</taxon>
        <taxon>Pseudomonadaceae</taxon>
        <taxon>Pseudomonas</taxon>
    </lineage>
</organism>
<name>A0A3M2X007_PSEYM</name>
<accession>A0A3M2X007</accession>
<dbReference type="Proteomes" id="UP000282378">
    <property type="component" value="Unassembled WGS sequence"/>
</dbReference>